<evidence type="ECO:0000313" key="6">
    <source>
        <dbReference type="Proteomes" id="UP000655830"/>
    </source>
</evidence>
<gene>
    <name evidence="5" type="ORF">H8718_08490</name>
</gene>
<sequence>MANNKIDRVMNLYTFLKAYHSMKSPVITNQEDREWLELLKTWPKHPCIETKWQNQVIGEPICIIKKPTEDMLLKENVAVEVEGIYNRIYSVYTRLKKEPEILELVYGNGQLKVEGMDAIDHPLVLQPVTLVFDAESESFSFVLTDKAPELYQGLLGLVEGIEEEAVIEFIKLFQSQAVSPLEPSEIQTFCMKVREQFKEDSGITLEANYPTLFLRKKQLGFQVAIDYILEDLQKKKQITPFIADIVGAGDAVRKNQNAKETMKKLALDVNGIDQKILFTKPANKEQLLVAKHLERNEAVLVQGPPGTGKTHTIANMIGHLLAEGKRILVTSYSEKALGVVKEHVIPELQTLCISLLKDAESRKELEATLEGIHHVRATLERSELSRRVAMHEKNREACLRSLDKLNGELKNSKLVEYTPIKVAGKTYKPLEAAHYINEKRATCSWLPGPVRQGSLLPLSEEKIQELYHIKESLTKEDSLICSLDIDMANILTAEELKQYIEVEKVFKKKKEPKWLTYFKEDESLYEVEALKELIASIKLIKEQVHLEAPWCMATLEAGREDKAKEQWQTLAAQIKEVYQLSLTYADEMMAYEPKILPIDEKIKPLDLYSQINQKLQSSGKLSKMTLLLNPQMKTLIQASRINNKQPETMQEFEVLIHHMVLKEQRESLKARWERQMVPLGAPAIKDMEEPFELTCQKYGEAILKYLDWYKKKWLPIARQLAQYGVDIEGLMEQQDFTQSSYGQVHYLYHTVIEEVLQVLDYQVARCEKLKVAREKESFEKWLNNLTFIKESNILTALKVSLKTKDLEQYQKAYEDFLEARTKKKQVARKAELLDKLAFAAPGWASYLEAFKEEGEEIIVPTGVEEAWLWRQFVDILAKRHERNANVIKEEMQEVEKRLNYHTKQLVCDKAWLHKLVDFDANRSEIQAIEGWKQVILKMGAGKGRNRELLKQEARKLMPKCQKAVPVWIMPLDKVAEHFDPRENVFDVVIIDEASQADVTALIALYLGKQVLIVGDDEQVSPLAVGENTEEIERLIKTYLEDVPNHYLYSGRFSIYDLAQLSGYQPVRLREHFRCVPELIGYSNQLAYKGQIEPLRENSKVLKPSIVMNYLPEGKEEGQINKVEAEAIVNQILACCTNDLYTGKTFGVISLKGDKQAAYIDSLLQKEMTARAYEKRHILCGGPAHFQGDERDIIFISMVDAKGDKETLRLMTYGSDNLYKKRYNVAMSRGRDQVFIMHSFNPDTDLKEEDIRKELFAYCRSCGKEQTLEKKQFEEELVPFEQEMKTLLEGRGFKVRSHSPSGACLTGLVIEGEQREVRLVCESEKYQEGTALEEEINRLAVLERIGWEMVYVSASRFYQNPEVALNQLVDEIQEKMKR</sequence>
<evidence type="ECO:0000313" key="5">
    <source>
        <dbReference type="EMBL" id="MBC8579566.1"/>
    </source>
</evidence>
<comment type="caution">
    <text evidence="5">The sequence shown here is derived from an EMBL/GenBank/DDBJ whole genome shotgun (WGS) entry which is preliminary data.</text>
</comment>
<dbReference type="SUPFAM" id="SSF52540">
    <property type="entry name" value="P-loop containing nucleoside triphosphate hydrolases"/>
    <property type="match status" value="2"/>
</dbReference>
<feature type="domain" description="DNA2/NAM7 helicase helicase" evidence="2">
    <location>
        <begin position="289"/>
        <end position="406"/>
    </location>
</feature>
<dbReference type="Pfam" id="PF18741">
    <property type="entry name" value="MTES_1575"/>
    <property type="match status" value="1"/>
</dbReference>
<evidence type="ECO:0000259" key="3">
    <source>
        <dbReference type="Pfam" id="PF13087"/>
    </source>
</evidence>
<evidence type="ECO:0000259" key="4">
    <source>
        <dbReference type="Pfam" id="PF18741"/>
    </source>
</evidence>
<dbReference type="InterPro" id="IPR049468">
    <property type="entry name" value="Restrct_endonuc-II-like_dom"/>
</dbReference>
<dbReference type="CDD" id="cd18808">
    <property type="entry name" value="SF1_C_Upf1"/>
    <property type="match status" value="1"/>
</dbReference>
<dbReference type="Pfam" id="PF13087">
    <property type="entry name" value="AAA_12"/>
    <property type="match status" value="1"/>
</dbReference>
<dbReference type="EMBL" id="JACRSY010000011">
    <property type="protein sequence ID" value="MBC8579566.1"/>
    <property type="molecule type" value="Genomic_DNA"/>
</dbReference>
<dbReference type="PANTHER" id="PTHR10887">
    <property type="entry name" value="DNA2/NAM7 HELICASE FAMILY"/>
    <property type="match status" value="1"/>
</dbReference>
<feature type="coiled-coil region" evidence="1">
    <location>
        <begin position="877"/>
        <end position="904"/>
    </location>
</feature>
<feature type="domain" description="DNA2/NAM7 helicase-like C-terminal" evidence="3">
    <location>
        <begin position="1063"/>
        <end position="1236"/>
    </location>
</feature>
<protein>
    <submittedName>
        <fullName evidence="5">AAA family ATPase</fullName>
    </submittedName>
</protein>
<reference evidence="5" key="1">
    <citation type="submission" date="2020-08" db="EMBL/GenBank/DDBJ databases">
        <title>Genome public.</title>
        <authorList>
            <person name="Liu C."/>
            <person name="Sun Q."/>
        </authorList>
    </citation>
    <scope>NUCLEOTIDE SEQUENCE</scope>
    <source>
        <strain evidence="5">NSJ-12</strain>
    </source>
</reference>
<dbReference type="InterPro" id="IPR045055">
    <property type="entry name" value="DNA2/NAM7-like"/>
</dbReference>
<accession>A0A926EEH0</accession>
<dbReference type="InterPro" id="IPR041677">
    <property type="entry name" value="DNA2/NAM7_AAA_11"/>
</dbReference>
<dbReference type="InterPro" id="IPR027417">
    <property type="entry name" value="P-loop_NTPase"/>
</dbReference>
<name>A0A926EEH0_9FIRM</name>
<dbReference type="InterPro" id="IPR041679">
    <property type="entry name" value="DNA2/NAM7-like_C"/>
</dbReference>
<dbReference type="Proteomes" id="UP000655830">
    <property type="component" value="Unassembled WGS sequence"/>
</dbReference>
<dbReference type="GO" id="GO:0004386">
    <property type="term" value="F:helicase activity"/>
    <property type="evidence" value="ECO:0007669"/>
    <property type="project" value="InterPro"/>
</dbReference>
<dbReference type="InterPro" id="IPR047187">
    <property type="entry name" value="SF1_C_Upf1"/>
</dbReference>
<dbReference type="RefSeq" id="WP_249332573.1">
    <property type="nucleotide sequence ID" value="NZ_JACRSY010000011.1"/>
</dbReference>
<dbReference type="Gene3D" id="3.40.50.300">
    <property type="entry name" value="P-loop containing nucleotide triphosphate hydrolases"/>
    <property type="match status" value="3"/>
</dbReference>
<dbReference type="PANTHER" id="PTHR10887:SF495">
    <property type="entry name" value="HELICASE SENATAXIN ISOFORM X1-RELATED"/>
    <property type="match status" value="1"/>
</dbReference>
<evidence type="ECO:0000256" key="1">
    <source>
        <dbReference type="SAM" id="Coils"/>
    </source>
</evidence>
<feature type="domain" description="Restriction endonuclease type II-like" evidence="4">
    <location>
        <begin position="1279"/>
        <end position="1371"/>
    </location>
</feature>
<evidence type="ECO:0000259" key="2">
    <source>
        <dbReference type="Pfam" id="PF13086"/>
    </source>
</evidence>
<proteinExistence type="predicted"/>
<keyword evidence="1" id="KW-0175">Coiled coil</keyword>
<organism evidence="5 6">
    <name type="scientific">Zhenhengia yiwuensis</name>
    <dbReference type="NCBI Taxonomy" id="2763666"/>
    <lineage>
        <taxon>Bacteria</taxon>
        <taxon>Bacillati</taxon>
        <taxon>Bacillota</taxon>
        <taxon>Clostridia</taxon>
        <taxon>Lachnospirales</taxon>
        <taxon>Lachnospiraceae</taxon>
        <taxon>Zhenhengia</taxon>
    </lineage>
</organism>
<keyword evidence="6" id="KW-1185">Reference proteome</keyword>
<dbReference type="Pfam" id="PF13086">
    <property type="entry name" value="AAA_11"/>
    <property type="match status" value="1"/>
</dbReference>